<evidence type="ECO:0000313" key="7">
    <source>
        <dbReference type="Proteomes" id="UP001301350"/>
    </source>
</evidence>
<dbReference type="GO" id="GO:0006260">
    <property type="term" value="P:DNA replication"/>
    <property type="evidence" value="ECO:0007669"/>
    <property type="project" value="TreeGrafter"/>
</dbReference>
<dbReference type="GO" id="GO:0005662">
    <property type="term" value="C:DNA replication factor A complex"/>
    <property type="evidence" value="ECO:0007669"/>
    <property type="project" value="TreeGrafter"/>
</dbReference>
<dbReference type="InterPro" id="IPR036390">
    <property type="entry name" value="WH_DNA-bd_sf"/>
</dbReference>
<dbReference type="InterPro" id="IPR014892">
    <property type="entry name" value="RPA_C"/>
</dbReference>
<dbReference type="EMBL" id="JANCYW010000001">
    <property type="protein sequence ID" value="KAK4534119.1"/>
    <property type="molecule type" value="Genomic_DNA"/>
</dbReference>
<dbReference type="Proteomes" id="UP001301350">
    <property type="component" value="Unassembled WGS sequence"/>
</dbReference>
<dbReference type="GO" id="GO:0035861">
    <property type="term" value="C:site of double-strand break"/>
    <property type="evidence" value="ECO:0007669"/>
    <property type="project" value="TreeGrafter"/>
</dbReference>
<reference evidence="6 7" key="1">
    <citation type="submission" date="2022-07" db="EMBL/GenBank/DDBJ databases">
        <title>Genome-wide signatures of adaptation to extreme environments.</title>
        <authorList>
            <person name="Cho C.H."/>
            <person name="Yoon H.S."/>
        </authorList>
    </citation>
    <scope>NUCLEOTIDE SEQUENCE [LARGE SCALE GENOMIC DNA]</scope>
    <source>
        <strain evidence="6 7">DBV 063 E5</strain>
    </source>
</reference>
<comment type="similarity">
    <text evidence="2">Belongs to the replication factor A protein 2 family.</text>
</comment>
<protein>
    <recommendedName>
        <fullName evidence="5">Replication protein A C-terminal domain-containing protein</fullName>
    </recommendedName>
</protein>
<sequence>MDLGAPGYSGGVGGGFLPPAGGADGRGYLSQPGAGMGARDVRKTVLPVRLADLVQAHHDPVTNTFTVRSENRLDSMAISDSDLVRVVARVEQFQEQPIDLLWLLNDDSGEMLWARYAGGNASAAFGDLERAGVLVRVHGQVSEVEGKRVLNVRTIRRAEGGDSERQYHELQCRLALLQRTRGPVRDVSTAGRGNGALPGHQPYGAATASADAASGTLSGFTAEQSKVLRCIQNNTRQDRDTHVGLIAQQLGMNEADARRICSGLFEEGHIYCTLDDDTFRSSVAHI</sequence>
<dbReference type="PANTHER" id="PTHR13989:SF16">
    <property type="entry name" value="REPLICATION PROTEIN A2"/>
    <property type="match status" value="1"/>
</dbReference>
<dbReference type="Gene3D" id="1.10.10.10">
    <property type="entry name" value="Winged helix-like DNA-binding domain superfamily/Winged helix DNA-binding domain"/>
    <property type="match status" value="1"/>
</dbReference>
<dbReference type="InterPro" id="IPR040260">
    <property type="entry name" value="RFA2-like"/>
</dbReference>
<dbReference type="InterPro" id="IPR036388">
    <property type="entry name" value="WH-like_DNA-bd_sf"/>
</dbReference>
<keyword evidence="7" id="KW-1185">Reference proteome</keyword>
<evidence type="ECO:0000259" key="5">
    <source>
        <dbReference type="Pfam" id="PF08784"/>
    </source>
</evidence>
<comment type="caution">
    <text evidence="6">The sequence shown here is derived from an EMBL/GenBank/DDBJ whole genome shotgun (WGS) entry which is preliminary data.</text>
</comment>
<evidence type="ECO:0000313" key="6">
    <source>
        <dbReference type="EMBL" id="KAK4534119.1"/>
    </source>
</evidence>
<dbReference type="GO" id="GO:0006289">
    <property type="term" value="P:nucleotide-excision repair"/>
    <property type="evidence" value="ECO:0007669"/>
    <property type="project" value="TreeGrafter"/>
</dbReference>
<keyword evidence="3" id="KW-0238">DNA-binding</keyword>
<keyword evidence="4" id="KW-0539">Nucleus</keyword>
<dbReference type="SUPFAM" id="SSF46785">
    <property type="entry name" value="Winged helix' DNA-binding domain"/>
    <property type="match status" value="1"/>
</dbReference>
<organism evidence="6 7">
    <name type="scientific">Cyanidium caldarium</name>
    <name type="common">Red alga</name>
    <dbReference type="NCBI Taxonomy" id="2771"/>
    <lineage>
        <taxon>Eukaryota</taxon>
        <taxon>Rhodophyta</taxon>
        <taxon>Bangiophyceae</taxon>
        <taxon>Cyanidiales</taxon>
        <taxon>Cyanidiaceae</taxon>
        <taxon>Cyanidium</taxon>
    </lineage>
</organism>
<name>A0AAV9IP64_CYACA</name>
<dbReference type="InterPro" id="IPR012340">
    <property type="entry name" value="NA-bd_OB-fold"/>
</dbReference>
<dbReference type="GO" id="GO:0000724">
    <property type="term" value="P:double-strand break repair via homologous recombination"/>
    <property type="evidence" value="ECO:0007669"/>
    <property type="project" value="TreeGrafter"/>
</dbReference>
<proteinExistence type="inferred from homology"/>
<dbReference type="GO" id="GO:0003697">
    <property type="term" value="F:single-stranded DNA binding"/>
    <property type="evidence" value="ECO:0007669"/>
    <property type="project" value="TreeGrafter"/>
</dbReference>
<dbReference type="GO" id="GO:0000781">
    <property type="term" value="C:chromosome, telomeric region"/>
    <property type="evidence" value="ECO:0007669"/>
    <property type="project" value="TreeGrafter"/>
</dbReference>
<comment type="subcellular location">
    <subcellularLocation>
        <location evidence="1">Nucleus</location>
    </subcellularLocation>
</comment>
<dbReference type="PANTHER" id="PTHR13989">
    <property type="entry name" value="REPLICATION PROTEIN A-RELATED"/>
    <property type="match status" value="1"/>
</dbReference>
<accession>A0AAV9IP64</accession>
<evidence type="ECO:0000256" key="4">
    <source>
        <dbReference type="ARBA" id="ARBA00023242"/>
    </source>
</evidence>
<feature type="domain" description="Replication protein A C-terminal" evidence="5">
    <location>
        <begin position="205"/>
        <end position="277"/>
    </location>
</feature>
<evidence type="ECO:0000256" key="2">
    <source>
        <dbReference type="ARBA" id="ARBA00007815"/>
    </source>
</evidence>
<evidence type="ECO:0000256" key="3">
    <source>
        <dbReference type="ARBA" id="ARBA00023125"/>
    </source>
</evidence>
<dbReference type="Pfam" id="PF08784">
    <property type="entry name" value="RPA_C"/>
    <property type="match status" value="1"/>
</dbReference>
<dbReference type="Gene3D" id="2.40.50.140">
    <property type="entry name" value="Nucleic acid-binding proteins"/>
    <property type="match status" value="1"/>
</dbReference>
<evidence type="ECO:0000256" key="1">
    <source>
        <dbReference type="ARBA" id="ARBA00004123"/>
    </source>
</evidence>
<gene>
    <name evidence="6" type="ORF">CDCA_CDCA01G0144</name>
</gene>
<dbReference type="AlphaFoldDB" id="A0AAV9IP64"/>